<reference evidence="8" key="1">
    <citation type="submission" date="2017-01" db="EMBL/GenBank/DDBJ databases">
        <title>Comparative genomics of anhydrobiosis in the tardigrade Hypsibius dujardini.</title>
        <authorList>
            <person name="Yoshida Y."/>
            <person name="Koutsovoulos G."/>
            <person name="Laetsch D."/>
            <person name="Stevens L."/>
            <person name="Kumar S."/>
            <person name="Horikawa D."/>
            <person name="Ishino K."/>
            <person name="Komine S."/>
            <person name="Tomita M."/>
            <person name="Blaxter M."/>
            <person name="Arakawa K."/>
        </authorList>
    </citation>
    <scope>NUCLEOTIDE SEQUENCE [LARGE SCALE GENOMIC DNA]</scope>
    <source>
        <strain evidence="8">Z151</strain>
    </source>
</reference>
<evidence type="ECO:0000313" key="8">
    <source>
        <dbReference type="Proteomes" id="UP000192578"/>
    </source>
</evidence>
<dbReference type="GO" id="GO:0046872">
    <property type="term" value="F:metal ion binding"/>
    <property type="evidence" value="ECO:0007669"/>
    <property type="project" value="UniProtKB-KW"/>
</dbReference>
<dbReference type="InterPro" id="IPR001279">
    <property type="entry name" value="Metallo-B-lactamas"/>
</dbReference>
<protein>
    <recommendedName>
        <fullName evidence="6">Metallo-beta-lactamase domain-containing protein</fullName>
    </recommendedName>
</protein>
<dbReference type="OrthoDB" id="10250730at2759"/>
<dbReference type="Pfam" id="PF00753">
    <property type="entry name" value="Lactamase_B"/>
    <property type="match status" value="1"/>
</dbReference>
<dbReference type="Gene3D" id="3.60.15.10">
    <property type="entry name" value="Ribonuclease Z/Hydroxyacylglutathione hydrolase-like"/>
    <property type="match status" value="1"/>
</dbReference>
<evidence type="ECO:0000256" key="3">
    <source>
        <dbReference type="ARBA" id="ARBA00022801"/>
    </source>
</evidence>
<dbReference type="SUPFAM" id="SSF56281">
    <property type="entry name" value="Metallo-hydrolase/oxidoreductase"/>
    <property type="match status" value="1"/>
</dbReference>
<evidence type="ECO:0000259" key="6">
    <source>
        <dbReference type="SMART" id="SM00849"/>
    </source>
</evidence>
<organism evidence="7 8">
    <name type="scientific">Hypsibius exemplaris</name>
    <name type="common">Freshwater tardigrade</name>
    <dbReference type="NCBI Taxonomy" id="2072580"/>
    <lineage>
        <taxon>Eukaryota</taxon>
        <taxon>Metazoa</taxon>
        <taxon>Ecdysozoa</taxon>
        <taxon>Tardigrada</taxon>
        <taxon>Eutardigrada</taxon>
        <taxon>Parachela</taxon>
        <taxon>Hypsibioidea</taxon>
        <taxon>Hypsibiidae</taxon>
        <taxon>Hypsibius</taxon>
    </lineage>
</organism>
<evidence type="ECO:0000256" key="4">
    <source>
        <dbReference type="ARBA" id="ARBA00022833"/>
    </source>
</evidence>
<comment type="caution">
    <text evidence="7">The sequence shown here is derived from an EMBL/GenBank/DDBJ whole genome shotgun (WGS) entry which is preliminary data.</text>
</comment>
<keyword evidence="5" id="KW-0732">Signal</keyword>
<keyword evidence="4" id="KW-0862">Zinc</keyword>
<dbReference type="EMBL" id="MTYJ01000247">
    <property type="protein sequence ID" value="OWA52016.1"/>
    <property type="molecule type" value="Genomic_DNA"/>
</dbReference>
<feature type="chain" id="PRO_5040761036" description="Metallo-beta-lactamase domain-containing protein" evidence="5">
    <location>
        <begin position="22"/>
        <end position="367"/>
    </location>
</feature>
<sequence>MDPQLAFVTFTLAVFLQGCMSAAVPQVKSAGPGFFRLMLGDFEITALSDGSVEIDPQVLMPEASPVALRRARQHAFIPLPVTVSVNAFLINTNTSLVLIDTGSGALVGESKIVQNLRAAGYRPEDVDHVFLTHLHGDHMGGVKAAGSPGMIFPNAIIRLSQAEADYWLNATNAANSSVIMKDNFAAAQDILAPYFAVDRVKPFNITEGELLPGFRAVTRMGHTPGHTQYYVESGGRTIVVWGDITHFEWAQLPDPELTVAFDYNEPEAAKARSELLEMVVEKRHLVAAAHAPFPGIGNLRRATPGFDWIPVRYDSEPTRNTTDDYVAVTGTTVSPGAIGATTVKSNGSALGASLVISIFTSLGVLMA</sequence>
<evidence type="ECO:0000313" key="7">
    <source>
        <dbReference type="EMBL" id="OWA52016.1"/>
    </source>
</evidence>
<evidence type="ECO:0000256" key="2">
    <source>
        <dbReference type="ARBA" id="ARBA00022723"/>
    </source>
</evidence>
<dbReference type="PANTHER" id="PTHR42978">
    <property type="entry name" value="QUORUM-QUENCHING LACTONASE YTNP-RELATED-RELATED"/>
    <property type="match status" value="1"/>
</dbReference>
<feature type="domain" description="Metallo-beta-lactamase" evidence="6">
    <location>
        <begin position="84"/>
        <end position="290"/>
    </location>
</feature>
<proteinExistence type="inferred from homology"/>
<dbReference type="GO" id="GO:0016787">
    <property type="term" value="F:hydrolase activity"/>
    <property type="evidence" value="ECO:0007669"/>
    <property type="project" value="UniProtKB-KW"/>
</dbReference>
<dbReference type="InterPro" id="IPR036866">
    <property type="entry name" value="RibonucZ/Hydroxyglut_hydro"/>
</dbReference>
<keyword evidence="2" id="KW-0479">Metal-binding</keyword>
<dbReference type="Proteomes" id="UP000192578">
    <property type="component" value="Unassembled WGS sequence"/>
</dbReference>
<evidence type="ECO:0000256" key="5">
    <source>
        <dbReference type="SAM" id="SignalP"/>
    </source>
</evidence>
<dbReference type="PANTHER" id="PTHR42978:SF6">
    <property type="entry name" value="QUORUM-QUENCHING LACTONASE YTNP-RELATED"/>
    <property type="match status" value="1"/>
</dbReference>
<dbReference type="InterPro" id="IPR051013">
    <property type="entry name" value="MBL_superfamily_lactonases"/>
</dbReference>
<dbReference type="SMART" id="SM00849">
    <property type="entry name" value="Lactamase_B"/>
    <property type="match status" value="1"/>
</dbReference>
<evidence type="ECO:0000256" key="1">
    <source>
        <dbReference type="ARBA" id="ARBA00007749"/>
    </source>
</evidence>
<dbReference type="AlphaFoldDB" id="A0A9X6NKA4"/>
<keyword evidence="3" id="KW-0378">Hydrolase</keyword>
<accession>A0A9X6NKA4</accession>
<comment type="similarity">
    <text evidence="1">Belongs to the metallo-beta-lactamase superfamily.</text>
</comment>
<feature type="signal peptide" evidence="5">
    <location>
        <begin position="1"/>
        <end position="21"/>
    </location>
</feature>
<gene>
    <name evidence="7" type="ORF">BV898_16472</name>
</gene>
<dbReference type="CDD" id="cd07720">
    <property type="entry name" value="OPHC2-like_MBL-fold"/>
    <property type="match status" value="1"/>
</dbReference>
<keyword evidence="8" id="KW-1185">Reference proteome</keyword>
<name>A0A9X6NKA4_HYPEX</name>